<gene>
    <name evidence="11" type="ORF">GPM918_LOCUS11149</name>
    <name evidence="12" type="ORF">OVA965_LOCUS15518</name>
    <name evidence="13" type="ORF">SRO942_LOCUS11150</name>
    <name evidence="14" type="ORF">TMI583_LOCUS15526</name>
</gene>
<keyword evidence="15" id="KW-1185">Reference proteome</keyword>
<sequence length="522" mass="62078">MLTAILVAIFLILLVSYCIYINQAYDFFKKRNISGPKPIFFFGNFIEVIKTGRLTLCMKRWTERYGQIYGYFEGHTPILVCSDPDILQDIFIKQFSTFHTRRDLPLEDRHGKMRWKRQRAVINPTFSTAKLKQMIPLIQVTVDRLMRKLEEQYQIKKPFDIYEFYKRFTMDTIWSCGFGLDTDMQDNPNNLYLKNSQDIFSEKQSSKIFILLALMISELKVWWRLSHDFERNFRYWSRKYCTTIQKYVNEEPSTYIMKKTREILQQRIDSKMERNDLMQLMLEAMTDQNYVKDTAENYENDAILDKKLTLHEITANIYLFMVAGYETTSTALAYAAYVLATHPNEQHKLQEHIDQNFNSENDHALPDYDKIQQMEYLDWFFREVLRMYPIAPHVVSRQNCEEIKLKGIGTIPPGTSIAIDMFDLHYNPTLWGPEDPNVFYPERFATKRHPMAWMPFGQGPRNCVGMRFALLEMKMTLVRLLRTYSVLKCEDTDKEFVLEEFIVVHPKKLMITLQRRDEHPGI</sequence>
<dbReference type="PRINTS" id="PR00385">
    <property type="entry name" value="P450"/>
</dbReference>
<feature type="binding site" description="axial binding residue" evidence="9">
    <location>
        <position position="463"/>
    </location>
    <ligand>
        <name>heme</name>
        <dbReference type="ChEBI" id="CHEBI:30413"/>
    </ligand>
    <ligandPart>
        <name>Fe</name>
        <dbReference type="ChEBI" id="CHEBI:18248"/>
    </ligandPart>
</feature>
<dbReference type="FunFam" id="1.10.630.10:FF:000182">
    <property type="entry name" value="Cytochrome P450 3A4"/>
    <property type="match status" value="1"/>
</dbReference>
<dbReference type="PANTHER" id="PTHR24302">
    <property type="entry name" value="CYTOCHROME P450 FAMILY 3"/>
    <property type="match status" value="1"/>
</dbReference>
<dbReference type="Proteomes" id="UP000677228">
    <property type="component" value="Unassembled WGS sequence"/>
</dbReference>
<dbReference type="EMBL" id="CAJNOQ010002281">
    <property type="protein sequence ID" value="CAF0949332.1"/>
    <property type="molecule type" value="Genomic_DNA"/>
</dbReference>
<keyword evidence="5 10" id="KW-0560">Oxidoreductase</keyword>
<organism evidence="11 15">
    <name type="scientific">Didymodactylos carnosus</name>
    <dbReference type="NCBI Taxonomy" id="1234261"/>
    <lineage>
        <taxon>Eukaryota</taxon>
        <taxon>Metazoa</taxon>
        <taxon>Spiralia</taxon>
        <taxon>Gnathifera</taxon>
        <taxon>Rotifera</taxon>
        <taxon>Eurotatoria</taxon>
        <taxon>Bdelloidea</taxon>
        <taxon>Philodinida</taxon>
        <taxon>Philodinidae</taxon>
        <taxon>Didymodactylos</taxon>
    </lineage>
</organism>
<dbReference type="GO" id="GO:0020037">
    <property type="term" value="F:heme binding"/>
    <property type="evidence" value="ECO:0007669"/>
    <property type="project" value="InterPro"/>
</dbReference>
<evidence type="ECO:0000313" key="15">
    <source>
        <dbReference type="Proteomes" id="UP000663829"/>
    </source>
</evidence>
<dbReference type="GO" id="GO:0016705">
    <property type="term" value="F:oxidoreductase activity, acting on paired donors, with incorporation or reduction of molecular oxygen"/>
    <property type="evidence" value="ECO:0007669"/>
    <property type="project" value="InterPro"/>
</dbReference>
<dbReference type="PROSITE" id="PS00086">
    <property type="entry name" value="CYTOCHROME_P450"/>
    <property type="match status" value="1"/>
</dbReference>
<evidence type="ECO:0000256" key="1">
    <source>
        <dbReference type="ARBA" id="ARBA00001971"/>
    </source>
</evidence>
<evidence type="ECO:0000256" key="2">
    <source>
        <dbReference type="ARBA" id="ARBA00010617"/>
    </source>
</evidence>
<dbReference type="PRINTS" id="PR00463">
    <property type="entry name" value="EP450I"/>
</dbReference>
<keyword evidence="7 10" id="KW-0503">Monooxygenase</keyword>
<dbReference type="GO" id="GO:0005506">
    <property type="term" value="F:iron ion binding"/>
    <property type="evidence" value="ECO:0007669"/>
    <property type="project" value="InterPro"/>
</dbReference>
<evidence type="ECO:0008006" key="16">
    <source>
        <dbReference type="Google" id="ProtNLM"/>
    </source>
</evidence>
<keyword evidence="4 9" id="KW-0479">Metal-binding</keyword>
<dbReference type="GO" id="GO:0008395">
    <property type="term" value="F:steroid hydroxylase activity"/>
    <property type="evidence" value="ECO:0007669"/>
    <property type="project" value="TreeGrafter"/>
</dbReference>
<reference evidence="11" key="1">
    <citation type="submission" date="2021-02" db="EMBL/GenBank/DDBJ databases">
        <authorList>
            <person name="Nowell W R."/>
        </authorList>
    </citation>
    <scope>NUCLEOTIDE SEQUENCE</scope>
</reference>
<protein>
    <recommendedName>
        <fullName evidence="16">Cytochrome P450</fullName>
    </recommendedName>
</protein>
<dbReference type="Gene3D" id="1.10.630.10">
    <property type="entry name" value="Cytochrome P450"/>
    <property type="match status" value="1"/>
</dbReference>
<dbReference type="PANTHER" id="PTHR24302:SF15">
    <property type="entry name" value="FATTY-ACID PEROXYGENASE"/>
    <property type="match status" value="1"/>
</dbReference>
<evidence type="ECO:0000256" key="5">
    <source>
        <dbReference type="ARBA" id="ARBA00023002"/>
    </source>
</evidence>
<keyword evidence="3 9" id="KW-0349">Heme</keyword>
<dbReference type="Proteomes" id="UP000682733">
    <property type="component" value="Unassembled WGS sequence"/>
</dbReference>
<evidence type="ECO:0000313" key="12">
    <source>
        <dbReference type="EMBL" id="CAF1021325.1"/>
    </source>
</evidence>
<dbReference type="Pfam" id="PF00067">
    <property type="entry name" value="p450"/>
    <property type="match status" value="1"/>
</dbReference>
<evidence type="ECO:0000313" key="11">
    <source>
        <dbReference type="EMBL" id="CAF0949332.1"/>
    </source>
</evidence>
<evidence type="ECO:0000256" key="9">
    <source>
        <dbReference type="PIRSR" id="PIRSR602401-1"/>
    </source>
</evidence>
<dbReference type="SUPFAM" id="SSF48264">
    <property type="entry name" value="Cytochrome P450"/>
    <property type="match status" value="1"/>
</dbReference>
<dbReference type="InterPro" id="IPR036396">
    <property type="entry name" value="Cyt_P450_sf"/>
</dbReference>
<evidence type="ECO:0000313" key="13">
    <source>
        <dbReference type="EMBL" id="CAF3725149.1"/>
    </source>
</evidence>
<evidence type="ECO:0000313" key="14">
    <source>
        <dbReference type="EMBL" id="CAF3789957.1"/>
    </source>
</evidence>
<dbReference type="EMBL" id="CAJNOK010007001">
    <property type="protein sequence ID" value="CAF1021325.1"/>
    <property type="molecule type" value="Genomic_DNA"/>
</dbReference>
<dbReference type="OrthoDB" id="1470350at2759"/>
<evidence type="ECO:0000256" key="8">
    <source>
        <dbReference type="ARBA" id="ARBA00043906"/>
    </source>
</evidence>
<name>A0A814D613_9BILA</name>
<proteinExistence type="inferred from homology"/>
<evidence type="ECO:0000256" key="6">
    <source>
        <dbReference type="ARBA" id="ARBA00023004"/>
    </source>
</evidence>
<keyword evidence="6 9" id="KW-0408">Iron</keyword>
<dbReference type="Proteomes" id="UP000681722">
    <property type="component" value="Unassembled WGS sequence"/>
</dbReference>
<comment type="similarity">
    <text evidence="2 10">Belongs to the cytochrome P450 family.</text>
</comment>
<dbReference type="EMBL" id="CAJOBA010007011">
    <property type="protein sequence ID" value="CAF3789957.1"/>
    <property type="molecule type" value="Genomic_DNA"/>
</dbReference>
<comment type="cofactor">
    <cofactor evidence="1 9">
        <name>heme</name>
        <dbReference type="ChEBI" id="CHEBI:30413"/>
    </cofactor>
</comment>
<evidence type="ECO:0000256" key="4">
    <source>
        <dbReference type="ARBA" id="ARBA00022723"/>
    </source>
</evidence>
<comment type="caution">
    <text evidence="11">The sequence shown here is derived from an EMBL/GenBank/DDBJ whole genome shotgun (WGS) entry which is preliminary data.</text>
</comment>
<evidence type="ECO:0000256" key="3">
    <source>
        <dbReference type="ARBA" id="ARBA00022617"/>
    </source>
</evidence>
<dbReference type="EMBL" id="CAJOBC010002281">
    <property type="protein sequence ID" value="CAF3725149.1"/>
    <property type="molecule type" value="Genomic_DNA"/>
</dbReference>
<evidence type="ECO:0000256" key="10">
    <source>
        <dbReference type="RuleBase" id="RU000461"/>
    </source>
</evidence>
<dbReference type="InterPro" id="IPR001128">
    <property type="entry name" value="Cyt_P450"/>
</dbReference>
<accession>A0A814D613</accession>
<dbReference type="InterPro" id="IPR050705">
    <property type="entry name" value="Cytochrome_P450_3A"/>
</dbReference>
<dbReference type="AlphaFoldDB" id="A0A814D613"/>
<dbReference type="Proteomes" id="UP000663829">
    <property type="component" value="Unassembled WGS sequence"/>
</dbReference>
<comment type="function">
    <text evidence="8">Cytochromes P450 are a group of heme-thiolate monooxygenases. They oxidize a variety of structurally unrelated compounds, including steroids, fatty acids, and xenobiotics.</text>
</comment>
<dbReference type="InterPro" id="IPR002401">
    <property type="entry name" value="Cyt_P450_E_grp-I"/>
</dbReference>
<dbReference type="CDD" id="cd11055">
    <property type="entry name" value="CYP3A-like"/>
    <property type="match status" value="1"/>
</dbReference>
<dbReference type="InterPro" id="IPR017972">
    <property type="entry name" value="Cyt_P450_CS"/>
</dbReference>
<evidence type="ECO:0000256" key="7">
    <source>
        <dbReference type="ARBA" id="ARBA00023033"/>
    </source>
</evidence>